<reference evidence="6" key="1">
    <citation type="submission" date="2023-04" db="EMBL/GenBank/DDBJ databases">
        <title>Phytophthora fragariaefolia NBRC 109709.</title>
        <authorList>
            <person name="Ichikawa N."/>
            <person name="Sato H."/>
            <person name="Tonouchi N."/>
        </authorList>
    </citation>
    <scope>NUCLEOTIDE SEQUENCE</scope>
    <source>
        <strain evidence="6">NBRC 109709</strain>
    </source>
</reference>
<feature type="chain" id="PRO_5044976334" description="RxLR effector protein" evidence="5">
    <location>
        <begin position="21"/>
        <end position="124"/>
    </location>
</feature>
<proteinExistence type="inferred from homology"/>
<dbReference type="AlphaFoldDB" id="A0A9W7D791"/>
<dbReference type="EMBL" id="BSXT01006693">
    <property type="protein sequence ID" value="GMF62832.1"/>
    <property type="molecule type" value="Genomic_DNA"/>
</dbReference>
<sequence length="124" mass="13451">MRLALIFVVVAVATLNTSKASLASTKDSATVVESHAMVDSAAANVGGGRLLRRGGNGEDGIDEERGGFSFKNFPKWFGGRKTAKNTENTGPFKGMVETEGNHHKWLMETREKIYRDANVKVPIV</sequence>
<evidence type="ECO:0000256" key="2">
    <source>
        <dbReference type="ARBA" id="ARBA00010400"/>
    </source>
</evidence>
<comment type="similarity">
    <text evidence="2 5">Belongs to the RxLR effector family.</text>
</comment>
<comment type="function">
    <text evidence="5">Effector that suppresses plant defense responses during pathogen infection.</text>
</comment>
<dbReference type="Pfam" id="PF16810">
    <property type="entry name" value="RXLR"/>
    <property type="match status" value="1"/>
</dbReference>
<evidence type="ECO:0000256" key="4">
    <source>
        <dbReference type="ARBA" id="ARBA00022729"/>
    </source>
</evidence>
<feature type="signal peptide" evidence="5">
    <location>
        <begin position="1"/>
        <end position="20"/>
    </location>
</feature>
<evidence type="ECO:0000313" key="6">
    <source>
        <dbReference type="EMBL" id="GMF62832.1"/>
    </source>
</evidence>
<protein>
    <recommendedName>
        <fullName evidence="5">RxLR effector protein</fullName>
    </recommendedName>
</protein>
<dbReference type="InterPro" id="IPR031825">
    <property type="entry name" value="RXLR"/>
</dbReference>
<gene>
    <name evidence="6" type="ORF">Pfra01_002740100</name>
</gene>
<comment type="subcellular location">
    <subcellularLocation>
        <location evidence="1 5">Secreted</location>
    </subcellularLocation>
</comment>
<evidence type="ECO:0000256" key="3">
    <source>
        <dbReference type="ARBA" id="ARBA00022525"/>
    </source>
</evidence>
<keyword evidence="3 5" id="KW-0964">Secreted</keyword>
<dbReference type="Proteomes" id="UP001165121">
    <property type="component" value="Unassembled WGS sequence"/>
</dbReference>
<comment type="domain">
    <text evidence="5">The RxLR-dEER motif acts to carry the protein into the host cell cytoplasm through binding to cell surface phosphatidylinositol-3-phosphate.</text>
</comment>
<evidence type="ECO:0000256" key="5">
    <source>
        <dbReference type="RuleBase" id="RU367124"/>
    </source>
</evidence>
<name>A0A9W7D791_9STRA</name>
<keyword evidence="4 5" id="KW-0732">Signal</keyword>
<comment type="caution">
    <text evidence="6">The sequence shown here is derived from an EMBL/GenBank/DDBJ whole genome shotgun (WGS) entry which is preliminary data.</text>
</comment>
<keyword evidence="7" id="KW-1185">Reference proteome</keyword>
<accession>A0A9W7D791</accession>
<organism evidence="6 7">
    <name type="scientific">Phytophthora fragariaefolia</name>
    <dbReference type="NCBI Taxonomy" id="1490495"/>
    <lineage>
        <taxon>Eukaryota</taxon>
        <taxon>Sar</taxon>
        <taxon>Stramenopiles</taxon>
        <taxon>Oomycota</taxon>
        <taxon>Peronosporomycetes</taxon>
        <taxon>Peronosporales</taxon>
        <taxon>Peronosporaceae</taxon>
        <taxon>Phytophthora</taxon>
    </lineage>
</organism>
<evidence type="ECO:0000256" key="1">
    <source>
        <dbReference type="ARBA" id="ARBA00004613"/>
    </source>
</evidence>
<evidence type="ECO:0000313" key="7">
    <source>
        <dbReference type="Proteomes" id="UP001165121"/>
    </source>
</evidence>